<feature type="region of interest" description="Disordered" evidence="1">
    <location>
        <begin position="67"/>
        <end position="86"/>
    </location>
</feature>
<dbReference type="AlphaFoldDB" id="A0A3F3PS43"/>
<feature type="non-terminal residue" evidence="3">
    <location>
        <position position="86"/>
    </location>
</feature>
<evidence type="ECO:0000313" key="4">
    <source>
        <dbReference type="Proteomes" id="UP000253729"/>
    </source>
</evidence>
<dbReference type="EMBL" id="KZ852066">
    <property type="protein sequence ID" value="RDH29648.1"/>
    <property type="molecule type" value="Genomic_DNA"/>
</dbReference>
<protein>
    <submittedName>
        <fullName evidence="3">Uncharacterized protein</fullName>
    </submittedName>
</protein>
<gene>
    <name evidence="3" type="ORF">BDQ94DRAFT_150157</name>
</gene>
<dbReference type="RefSeq" id="XP_026622670.1">
    <property type="nucleotide sequence ID" value="XM_026767522.1"/>
</dbReference>
<sequence length="86" mass="9230">DLLLLLSSSLLLFCNFPLPLCCGFFSLPTIFSNSSSSGSHSLHPPLPREPCKSSSQLIREFTISQPHPSLLSSIPGTVNPTGSCDR</sequence>
<reference evidence="3 4" key="1">
    <citation type="submission" date="2018-07" db="EMBL/GenBank/DDBJ databases">
        <title>The genomes of Aspergillus section Nigri reveals drivers in fungal speciation.</title>
        <authorList>
            <consortium name="DOE Joint Genome Institute"/>
            <person name="Vesth T.C."/>
            <person name="Nybo J."/>
            <person name="Theobald S."/>
            <person name="Brandl J."/>
            <person name="Frisvad J.C."/>
            <person name="Nielsen K.F."/>
            <person name="Lyhne E.K."/>
            <person name="Kogle M.E."/>
            <person name="Kuo A."/>
            <person name="Riley R."/>
            <person name="Clum A."/>
            <person name="Nolan M."/>
            <person name="Lipzen A."/>
            <person name="Salamov A."/>
            <person name="Henrissat B."/>
            <person name="Wiebenga A."/>
            <person name="De vries R.P."/>
            <person name="Grigoriev I.V."/>
            <person name="Mortensen U.H."/>
            <person name="Andersen M.R."/>
            <person name="Baker S.E."/>
        </authorList>
    </citation>
    <scope>NUCLEOTIDE SEQUENCE [LARGE SCALE GENOMIC DNA]</scope>
    <source>
        <strain evidence="3 4">CBS 139.54b</strain>
    </source>
</reference>
<name>A0A3F3PS43_9EURO</name>
<organism evidence="3 4">
    <name type="scientific">Aspergillus welwitschiae</name>
    <dbReference type="NCBI Taxonomy" id="1341132"/>
    <lineage>
        <taxon>Eukaryota</taxon>
        <taxon>Fungi</taxon>
        <taxon>Dikarya</taxon>
        <taxon>Ascomycota</taxon>
        <taxon>Pezizomycotina</taxon>
        <taxon>Eurotiomycetes</taxon>
        <taxon>Eurotiomycetidae</taxon>
        <taxon>Eurotiales</taxon>
        <taxon>Aspergillaceae</taxon>
        <taxon>Aspergillus</taxon>
        <taxon>Aspergillus subgen. Circumdati</taxon>
    </lineage>
</organism>
<evidence type="ECO:0000313" key="3">
    <source>
        <dbReference type="EMBL" id="RDH29648.1"/>
    </source>
</evidence>
<feature type="non-terminal residue" evidence="3">
    <location>
        <position position="1"/>
    </location>
</feature>
<keyword evidence="4" id="KW-1185">Reference proteome</keyword>
<feature type="signal peptide" evidence="2">
    <location>
        <begin position="1"/>
        <end position="23"/>
    </location>
</feature>
<feature type="chain" id="PRO_5017730758" evidence="2">
    <location>
        <begin position="24"/>
        <end position="86"/>
    </location>
</feature>
<accession>A0A3F3PS43</accession>
<evidence type="ECO:0000256" key="2">
    <source>
        <dbReference type="SAM" id="SignalP"/>
    </source>
</evidence>
<dbReference type="GeneID" id="38135878"/>
<keyword evidence="2" id="KW-0732">Signal</keyword>
<evidence type="ECO:0000256" key="1">
    <source>
        <dbReference type="SAM" id="MobiDB-lite"/>
    </source>
</evidence>
<dbReference type="Proteomes" id="UP000253729">
    <property type="component" value="Unassembled WGS sequence"/>
</dbReference>
<proteinExistence type="predicted"/>